<evidence type="ECO:0000313" key="1">
    <source>
        <dbReference type="EMBL" id="MBB5171922.1"/>
    </source>
</evidence>
<sequence>MAIFLMEFIRNKTLTYKLSIFHHIDLLFPRYIKRSTLKRVDLFVEVADESQNKINELNVKKSELKATLQVNDFSEEIEKVKKVLHRFFPFEEVTNEMLHYLVERIDVKKDGTPIIKYRHSILFN</sequence>
<dbReference type="EMBL" id="JACHHB010000001">
    <property type="protein sequence ID" value="MBB5171922.1"/>
    <property type="molecule type" value="Genomic_DNA"/>
</dbReference>
<dbReference type="RefSeq" id="WP_184662412.1">
    <property type="nucleotide sequence ID" value="NZ_JACHHB010000001.1"/>
</dbReference>
<organism evidence="1 2">
    <name type="scientific">Texcoconibacillus texcoconensis</name>
    <dbReference type="NCBI Taxonomy" id="1095777"/>
    <lineage>
        <taxon>Bacteria</taxon>
        <taxon>Bacillati</taxon>
        <taxon>Bacillota</taxon>
        <taxon>Bacilli</taxon>
        <taxon>Bacillales</taxon>
        <taxon>Bacillaceae</taxon>
        <taxon>Texcoconibacillus</taxon>
    </lineage>
</organism>
<reference evidence="1 2" key="1">
    <citation type="submission" date="2020-08" db="EMBL/GenBank/DDBJ databases">
        <title>Genomic Encyclopedia of Type Strains, Phase IV (KMG-IV): sequencing the most valuable type-strain genomes for metagenomic binning, comparative biology and taxonomic classification.</title>
        <authorList>
            <person name="Goeker M."/>
        </authorList>
    </citation>
    <scope>NUCLEOTIDE SEQUENCE [LARGE SCALE GENOMIC DNA]</scope>
    <source>
        <strain evidence="1 2">DSM 24696</strain>
    </source>
</reference>
<comment type="caution">
    <text evidence="1">The sequence shown here is derived from an EMBL/GenBank/DDBJ whole genome shotgun (WGS) entry which is preliminary data.</text>
</comment>
<accession>A0A840QGZ0</accession>
<protein>
    <recommendedName>
        <fullName evidence="3">DUF4368 domain-containing protein</fullName>
    </recommendedName>
</protein>
<name>A0A840QGZ0_9BACI</name>
<gene>
    <name evidence="1" type="ORF">HNQ41_000062</name>
</gene>
<evidence type="ECO:0008006" key="3">
    <source>
        <dbReference type="Google" id="ProtNLM"/>
    </source>
</evidence>
<proteinExistence type="predicted"/>
<dbReference type="Proteomes" id="UP000551878">
    <property type="component" value="Unassembled WGS sequence"/>
</dbReference>
<dbReference type="AlphaFoldDB" id="A0A840QGZ0"/>
<evidence type="ECO:0000313" key="2">
    <source>
        <dbReference type="Proteomes" id="UP000551878"/>
    </source>
</evidence>
<keyword evidence="2" id="KW-1185">Reference proteome</keyword>